<feature type="compositionally biased region" description="Low complexity" evidence="1">
    <location>
        <begin position="238"/>
        <end position="251"/>
    </location>
</feature>
<protein>
    <submittedName>
        <fullName evidence="2">Uncharacterized protein</fullName>
    </submittedName>
</protein>
<reference evidence="2 3" key="1">
    <citation type="submission" date="2017-11" db="EMBL/GenBank/DDBJ databases">
        <title>De novo assembly and phasing of dikaryotic genomes from two isolates of Puccinia coronata f. sp. avenae, the causal agent of oat crown rust.</title>
        <authorList>
            <person name="Miller M.E."/>
            <person name="Zhang Y."/>
            <person name="Omidvar V."/>
            <person name="Sperschneider J."/>
            <person name="Schwessinger B."/>
            <person name="Raley C."/>
            <person name="Palmer J.M."/>
            <person name="Garnica D."/>
            <person name="Upadhyaya N."/>
            <person name="Rathjen J."/>
            <person name="Taylor J.M."/>
            <person name="Park R.F."/>
            <person name="Dodds P.N."/>
            <person name="Hirsch C.D."/>
            <person name="Kianian S.F."/>
            <person name="Figueroa M."/>
        </authorList>
    </citation>
    <scope>NUCLEOTIDE SEQUENCE [LARGE SCALE GENOMIC DNA]</scope>
    <source>
        <strain evidence="2">12NC29</strain>
    </source>
</reference>
<evidence type="ECO:0000256" key="1">
    <source>
        <dbReference type="SAM" id="MobiDB-lite"/>
    </source>
</evidence>
<feature type="region of interest" description="Disordered" evidence="1">
    <location>
        <begin position="192"/>
        <end position="260"/>
    </location>
</feature>
<evidence type="ECO:0000313" key="3">
    <source>
        <dbReference type="Proteomes" id="UP000235388"/>
    </source>
</evidence>
<accession>A0A2N5VWW7</accession>
<keyword evidence="3" id="KW-1185">Reference proteome</keyword>
<evidence type="ECO:0000313" key="2">
    <source>
        <dbReference type="EMBL" id="PLW54497.1"/>
    </source>
</evidence>
<dbReference type="AlphaFoldDB" id="A0A2N5VWW7"/>
<dbReference type="Proteomes" id="UP000235388">
    <property type="component" value="Unassembled WGS sequence"/>
</dbReference>
<dbReference type="EMBL" id="PGCJ01000045">
    <property type="protein sequence ID" value="PLW54497.1"/>
    <property type="molecule type" value="Genomic_DNA"/>
</dbReference>
<name>A0A2N5VWW7_9BASI</name>
<proteinExistence type="predicted"/>
<comment type="caution">
    <text evidence="2">The sequence shown here is derived from an EMBL/GenBank/DDBJ whole genome shotgun (WGS) entry which is preliminary data.</text>
</comment>
<sequence length="425" mass="47170">MMLQAVQLKHYSYCRRGNFDLHLLRLYIGMYTADCMIFRVVLPLELACRQLYQRYGASANLASLLDHAACTLGERTTPVSSVPLAPVSAPSAAKLVDNFSLHRLPQLYAELARSHNLAVVVEPPAAYKRTRSRKLPTAMSALHEFNPVADATSYLADDIPVPYYPDQEPKTDWMATKLEAVEDFLRKQEVYSPSIRRTQPNLEPATATSTSKGKERARSPAVKTESATACDPPPALSRRPQPAAQEASASAMQPIATPVGPGFPANQAPFVNLAARAETLHLSPHTSSIEYLASRHPDATNGDDSTNDEPSASKRPCLVSPTPSPQAPSPDYLALTPSEIDRLLHDARPLRYRFVYTPNHIRGIANDILRKLSAFLSFYAPASEQEAAARIYLYRAFQSHFNRHSRSVVFFFFFFLSVRLTLDAR</sequence>
<organism evidence="2 3">
    <name type="scientific">Puccinia coronata f. sp. avenae</name>
    <dbReference type="NCBI Taxonomy" id="200324"/>
    <lineage>
        <taxon>Eukaryota</taxon>
        <taxon>Fungi</taxon>
        <taxon>Dikarya</taxon>
        <taxon>Basidiomycota</taxon>
        <taxon>Pucciniomycotina</taxon>
        <taxon>Pucciniomycetes</taxon>
        <taxon>Pucciniales</taxon>
        <taxon>Pucciniaceae</taxon>
        <taxon>Puccinia</taxon>
    </lineage>
</organism>
<gene>
    <name evidence="2" type="ORF">PCANC_05609</name>
</gene>
<feature type="region of interest" description="Disordered" evidence="1">
    <location>
        <begin position="295"/>
        <end position="331"/>
    </location>
</feature>
<feature type="compositionally biased region" description="Polar residues" evidence="1">
    <location>
        <begin position="195"/>
        <end position="211"/>
    </location>
</feature>